<keyword evidence="9 11" id="KW-0460">Magnesium</keyword>
<dbReference type="PROSITE" id="PS00815">
    <property type="entry name" value="AIPM_HOMOCIT_SYNTH_1"/>
    <property type="match status" value="1"/>
</dbReference>
<dbReference type="InterPro" id="IPR002034">
    <property type="entry name" value="AIPM/Hcit_synth_CS"/>
</dbReference>
<dbReference type="FunFam" id="3.20.20.70:FF:000045">
    <property type="entry name" value="2-isopropylmalate synthase"/>
    <property type="match status" value="1"/>
</dbReference>
<keyword evidence="11" id="KW-0963">Cytoplasm</keyword>
<organism evidence="13 14">
    <name type="scientific">Pseudomonas duriflava</name>
    <dbReference type="NCBI Taxonomy" id="459528"/>
    <lineage>
        <taxon>Bacteria</taxon>
        <taxon>Pseudomonadati</taxon>
        <taxon>Pseudomonadota</taxon>
        <taxon>Gammaproteobacteria</taxon>
        <taxon>Pseudomonadales</taxon>
        <taxon>Pseudomonadaceae</taxon>
        <taxon>Pseudomonas</taxon>
    </lineage>
</organism>
<dbReference type="InterPro" id="IPR013785">
    <property type="entry name" value="Aldolase_TIM"/>
</dbReference>
<dbReference type="Proteomes" id="UP000316905">
    <property type="component" value="Unassembled WGS sequence"/>
</dbReference>
<keyword evidence="7 11" id="KW-0808">Transferase</keyword>
<keyword evidence="5 11" id="KW-0432">Leucine biosynthesis</keyword>
<reference evidence="13 14" key="1">
    <citation type="journal article" date="2015" name="Stand. Genomic Sci.">
        <title>Genomic Encyclopedia of Bacterial and Archaeal Type Strains, Phase III: the genomes of soil and plant-associated and newly described type strains.</title>
        <authorList>
            <person name="Whitman W.B."/>
            <person name="Woyke T."/>
            <person name="Klenk H.P."/>
            <person name="Zhou Y."/>
            <person name="Lilburn T.G."/>
            <person name="Beck B.J."/>
            <person name="De Vos P."/>
            <person name="Vandamme P."/>
            <person name="Eisen J.A."/>
            <person name="Garrity G."/>
            <person name="Hugenholtz P."/>
            <person name="Kyrpides N.C."/>
        </authorList>
    </citation>
    <scope>NUCLEOTIDE SEQUENCE [LARGE SCALE GENOMIC DNA]</scope>
    <source>
        <strain evidence="13 14">CGMCC 1.6858</strain>
    </source>
</reference>
<dbReference type="PROSITE" id="PS50991">
    <property type="entry name" value="PYR_CT"/>
    <property type="match status" value="1"/>
</dbReference>
<evidence type="ECO:0000256" key="1">
    <source>
        <dbReference type="ARBA" id="ARBA00000064"/>
    </source>
</evidence>
<keyword evidence="6 11" id="KW-0028">Amino-acid biosynthesis</keyword>
<dbReference type="InterPro" id="IPR000891">
    <property type="entry name" value="PYR_CT"/>
</dbReference>
<evidence type="ECO:0000259" key="12">
    <source>
        <dbReference type="PROSITE" id="PS50991"/>
    </source>
</evidence>
<comment type="caution">
    <text evidence="13">The sequence shown here is derived from an EMBL/GenBank/DDBJ whole genome shotgun (WGS) entry which is preliminary data.</text>
</comment>
<dbReference type="SMART" id="SM00917">
    <property type="entry name" value="LeuA_dimer"/>
    <property type="match status" value="1"/>
</dbReference>
<evidence type="ECO:0000256" key="7">
    <source>
        <dbReference type="ARBA" id="ARBA00022679"/>
    </source>
</evidence>
<evidence type="ECO:0000256" key="5">
    <source>
        <dbReference type="ARBA" id="ARBA00022430"/>
    </source>
</evidence>
<dbReference type="GO" id="GO:0000287">
    <property type="term" value="F:magnesium ion binding"/>
    <property type="evidence" value="ECO:0007669"/>
    <property type="project" value="UniProtKB-UniRule"/>
</dbReference>
<dbReference type="HAMAP" id="MF_00572">
    <property type="entry name" value="LeuA_type2"/>
    <property type="match status" value="1"/>
</dbReference>
<dbReference type="RefSeq" id="WP_145136827.1">
    <property type="nucleotide sequence ID" value="NZ_VLKY01000001.1"/>
</dbReference>
<dbReference type="InterPro" id="IPR054692">
    <property type="entry name" value="LeuA-like_post-cat"/>
</dbReference>
<dbReference type="PANTHER" id="PTHR46911">
    <property type="match status" value="1"/>
</dbReference>
<comment type="catalytic activity">
    <reaction evidence="1 11">
        <text>3-methyl-2-oxobutanoate + acetyl-CoA + H2O = (2S)-2-isopropylmalate + CoA + H(+)</text>
        <dbReference type="Rhea" id="RHEA:21524"/>
        <dbReference type="ChEBI" id="CHEBI:1178"/>
        <dbReference type="ChEBI" id="CHEBI:11851"/>
        <dbReference type="ChEBI" id="CHEBI:15377"/>
        <dbReference type="ChEBI" id="CHEBI:15378"/>
        <dbReference type="ChEBI" id="CHEBI:57287"/>
        <dbReference type="ChEBI" id="CHEBI:57288"/>
        <dbReference type="EC" id="2.3.3.13"/>
    </reaction>
</comment>
<dbReference type="CDD" id="cd07942">
    <property type="entry name" value="DRE_TIM_LeuA"/>
    <property type="match status" value="1"/>
</dbReference>
<evidence type="ECO:0000256" key="10">
    <source>
        <dbReference type="ARBA" id="ARBA00023304"/>
    </source>
</evidence>
<dbReference type="Pfam" id="PF08502">
    <property type="entry name" value="LeuA_dimer"/>
    <property type="match status" value="1"/>
</dbReference>
<gene>
    <name evidence="11" type="primary">leuA</name>
    <name evidence="13" type="ORF">IQ22_00252</name>
</gene>
<comment type="cofactor">
    <cofactor evidence="11">
        <name>Mg(2+)</name>
        <dbReference type="ChEBI" id="CHEBI:18420"/>
    </cofactor>
</comment>
<dbReference type="GO" id="GO:0003985">
    <property type="term" value="F:acetyl-CoA C-acetyltransferase activity"/>
    <property type="evidence" value="ECO:0007669"/>
    <property type="project" value="UniProtKB-UniRule"/>
</dbReference>
<dbReference type="OrthoDB" id="9803573at2"/>
<keyword evidence="14" id="KW-1185">Reference proteome</keyword>
<feature type="binding site" evidence="11">
    <location>
        <position position="246"/>
    </location>
    <ligand>
        <name>Mg(2+)</name>
        <dbReference type="ChEBI" id="CHEBI:18420"/>
    </ligand>
</feature>
<proteinExistence type="inferred from homology"/>
<dbReference type="PANTHER" id="PTHR46911:SF1">
    <property type="entry name" value="2-ISOPROPYLMALATE SYNTHASE"/>
    <property type="match status" value="1"/>
</dbReference>
<dbReference type="EC" id="2.3.3.13" evidence="4 11"/>
<dbReference type="GO" id="GO:0009098">
    <property type="term" value="P:L-leucine biosynthetic process"/>
    <property type="evidence" value="ECO:0007669"/>
    <property type="project" value="UniProtKB-UniRule"/>
</dbReference>
<feature type="binding site" evidence="11">
    <location>
        <position position="42"/>
    </location>
    <ligand>
        <name>Mg(2+)</name>
        <dbReference type="ChEBI" id="CHEBI:18420"/>
    </ligand>
</feature>
<dbReference type="GO" id="GO:0005737">
    <property type="term" value="C:cytoplasm"/>
    <property type="evidence" value="ECO:0007669"/>
    <property type="project" value="UniProtKB-SubCell"/>
</dbReference>
<dbReference type="Gene3D" id="3.20.20.70">
    <property type="entry name" value="Aldolase class I"/>
    <property type="match status" value="1"/>
</dbReference>
<feature type="binding site" evidence="11">
    <location>
        <position position="282"/>
    </location>
    <ligand>
        <name>Mg(2+)</name>
        <dbReference type="ChEBI" id="CHEBI:18420"/>
    </ligand>
</feature>
<feature type="binding site" evidence="11">
    <location>
        <position position="248"/>
    </location>
    <ligand>
        <name>Mg(2+)</name>
        <dbReference type="ChEBI" id="CHEBI:18420"/>
    </ligand>
</feature>
<evidence type="ECO:0000256" key="8">
    <source>
        <dbReference type="ARBA" id="ARBA00022723"/>
    </source>
</evidence>
<feature type="region of interest" description="Regulatory domain" evidence="11">
    <location>
        <begin position="439"/>
        <end position="552"/>
    </location>
</feature>
<comment type="subcellular location">
    <subcellularLocation>
        <location evidence="11">Cytoplasm</location>
    </subcellularLocation>
</comment>
<evidence type="ECO:0000313" key="13">
    <source>
        <dbReference type="EMBL" id="TWI58546.1"/>
    </source>
</evidence>
<keyword evidence="8 11" id="KW-0479">Metal-binding</keyword>
<dbReference type="SUPFAM" id="SSF51569">
    <property type="entry name" value="Aldolase"/>
    <property type="match status" value="1"/>
</dbReference>
<evidence type="ECO:0000256" key="4">
    <source>
        <dbReference type="ARBA" id="ARBA00012973"/>
    </source>
</evidence>
<dbReference type="Gene3D" id="3.30.160.270">
    <property type="match status" value="1"/>
</dbReference>
<dbReference type="SUPFAM" id="SSF89000">
    <property type="entry name" value="post-HMGL domain-like"/>
    <property type="match status" value="1"/>
</dbReference>
<protein>
    <recommendedName>
        <fullName evidence="4 11">2-isopropylmalate synthase</fullName>
        <ecNumber evidence="4 11">2.3.3.13</ecNumber>
    </recommendedName>
    <alternativeName>
        <fullName evidence="11">Alpha-IPM synthase</fullName>
    </alternativeName>
    <alternativeName>
        <fullName evidence="11">Alpha-isopropylmalate synthase</fullName>
    </alternativeName>
</protein>
<dbReference type="EMBL" id="VLKY01000001">
    <property type="protein sequence ID" value="TWI58546.1"/>
    <property type="molecule type" value="Genomic_DNA"/>
</dbReference>
<dbReference type="InterPro" id="IPR005668">
    <property type="entry name" value="IPM_Synthase"/>
</dbReference>
<dbReference type="Pfam" id="PF00682">
    <property type="entry name" value="HMGL-like"/>
    <property type="match status" value="1"/>
</dbReference>
<feature type="domain" description="Pyruvate carboxyltransferase" evidence="12">
    <location>
        <begin position="33"/>
        <end position="307"/>
    </location>
</feature>
<comment type="similarity">
    <text evidence="3 11">Belongs to the alpha-IPM synthase/homocitrate synthase family. LeuA type 2 subfamily.</text>
</comment>
<evidence type="ECO:0000313" key="14">
    <source>
        <dbReference type="Proteomes" id="UP000316905"/>
    </source>
</evidence>
<dbReference type="PROSITE" id="PS00816">
    <property type="entry name" value="AIPM_HOMOCIT_SYNTH_2"/>
    <property type="match status" value="1"/>
</dbReference>
<dbReference type="InterPro" id="IPR036230">
    <property type="entry name" value="LeuA_allosteric_dom_sf"/>
</dbReference>
<dbReference type="AlphaFoldDB" id="A0A562QR39"/>
<evidence type="ECO:0000256" key="3">
    <source>
        <dbReference type="ARBA" id="ARBA00009767"/>
    </source>
</evidence>
<dbReference type="InterPro" id="IPR013709">
    <property type="entry name" value="2-isopropylmalate_synth_dimer"/>
</dbReference>
<dbReference type="NCBIfam" id="TIGR00970">
    <property type="entry name" value="leuA_yeast"/>
    <property type="match status" value="1"/>
</dbReference>
<comment type="subunit">
    <text evidence="11">Homodimer.</text>
</comment>
<comment type="function">
    <text evidence="11">Catalyzes the condensation of the acetyl group of acetyl-CoA with 3-methyl-2-oxobutanoate (2-ketoisovalerate) to form 3-carboxy-3-hydroxy-4-methylpentanoate (2-isopropylmalate).</text>
</comment>
<comment type="pathway">
    <text evidence="2 11">Amino-acid biosynthesis; L-leucine biosynthesis; L-leucine from 3-methyl-2-oxobutanoate: step 1/4.</text>
</comment>
<accession>A0A562QR39</accession>
<sequence length="552" mass="61387">MAMLKDPSKKYRPFPAIDLPNRTWPSKTIDKAPIWLSSDLRDGNQSLIEPMDGEKKMRFFKTLVQVGIKEIEVGFPSASQTDFDFVRELIENGHIPDDVTIQVLTQAREDLIERTFESLKGAKKAIVHYYNACAPSFRRIVFSQDKAGVKAIAVEAGRVIKRLADARPETQWRFEYSPEVFSSTETDFAVEVCNAVIEVFQPTPQNRLILNLPATVEAATPNIYADQIEWFCRHVDRRDSVLVSLHTHNDRGTGVAASELGLMAGADRVEGCLFGNGERTGNVDLVTLALNLYTQGVDPELDFSDIDAVRKTVEECNQLPVHPRHPYVGDLVHTAFSGSHQDAIRKGFAQQKEDALWEVPYLPIDPADIGRSYEAVIRVNSQSGKGGITYLLEQEYGISLPRRMQIEFSQVVQKETDRLGLEMTAEQIYGLLDKEYLKASTPYQLKRHRLQEENGTSIVNLEVAAHGETQQWQGSGNGSLEALVSALPVPIEVMDYHEHAIGAGANAKAAAYIEVRLEGGRPLHGIGIDENLTTASFRALFSALNRALGQAQ</sequence>
<dbReference type="InterPro" id="IPR039371">
    <property type="entry name" value="LeuA_N_DRE-TIM"/>
</dbReference>
<dbReference type="GO" id="GO:0003852">
    <property type="term" value="F:2-isopropylmalate synthase activity"/>
    <property type="evidence" value="ECO:0007669"/>
    <property type="project" value="UniProtKB-UniRule"/>
</dbReference>
<dbReference type="Pfam" id="PF22615">
    <property type="entry name" value="IPMS_D2"/>
    <property type="match status" value="1"/>
</dbReference>
<evidence type="ECO:0000256" key="9">
    <source>
        <dbReference type="ARBA" id="ARBA00022842"/>
    </source>
</evidence>
<keyword evidence="10 11" id="KW-0100">Branched-chain amino acid biosynthesis</keyword>
<dbReference type="UniPathway" id="UPA00048">
    <property type="reaction ID" value="UER00070"/>
</dbReference>
<name>A0A562QR39_9PSED</name>
<evidence type="ECO:0000256" key="11">
    <source>
        <dbReference type="HAMAP-Rule" id="MF_00572"/>
    </source>
</evidence>
<evidence type="ECO:0000256" key="2">
    <source>
        <dbReference type="ARBA" id="ARBA00004689"/>
    </source>
</evidence>
<evidence type="ECO:0000256" key="6">
    <source>
        <dbReference type="ARBA" id="ARBA00022605"/>
    </source>
</evidence>
<dbReference type="SUPFAM" id="SSF110921">
    <property type="entry name" value="2-isopropylmalate synthase LeuA, allosteric (dimerisation) domain"/>
    <property type="match status" value="1"/>
</dbReference>
<dbReference type="NCBIfam" id="NF002991">
    <property type="entry name" value="PRK03739.1"/>
    <property type="match status" value="1"/>
</dbReference>